<evidence type="ECO:0000256" key="1">
    <source>
        <dbReference type="ARBA" id="ARBA00009778"/>
    </source>
</evidence>
<feature type="compositionally biased region" description="Basic and acidic residues" evidence="4">
    <location>
        <begin position="45"/>
        <end position="74"/>
    </location>
</feature>
<reference evidence="5" key="1">
    <citation type="submission" date="2020-01" db="EMBL/GenBank/DDBJ databases">
        <authorList>
            <person name="Mishra B."/>
        </authorList>
    </citation>
    <scope>NUCLEOTIDE SEQUENCE [LARGE SCALE GENOMIC DNA]</scope>
</reference>
<evidence type="ECO:0000256" key="4">
    <source>
        <dbReference type="SAM" id="MobiDB-lite"/>
    </source>
</evidence>
<comment type="caution">
    <text evidence="5">The sequence shown here is derived from an EMBL/GenBank/DDBJ whole genome shotgun (WGS) entry which is preliminary data.</text>
</comment>
<dbReference type="PANTHER" id="PTHR34224">
    <property type="entry name" value="INTERACTOR OF CONSTITUTIVE ACTIVE ROPS 2, CHLOROPLASTIC-RELATED"/>
    <property type="match status" value="1"/>
</dbReference>
<dbReference type="Proteomes" id="UP000467841">
    <property type="component" value="Unassembled WGS sequence"/>
</dbReference>
<evidence type="ECO:0000313" key="5">
    <source>
        <dbReference type="EMBL" id="CAA7025043.1"/>
    </source>
</evidence>
<gene>
    <name evidence="5" type="ORF">MERR_LOCUS12278</name>
</gene>
<evidence type="ECO:0008006" key="7">
    <source>
        <dbReference type="Google" id="ProtNLM"/>
    </source>
</evidence>
<keyword evidence="6" id="KW-1185">Reference proteome</keyword>
<sequence>MQTQKARNGSPDVPKKVSPRAARPLKIPALEPDSSSSPVSANNRTPKDKSPKVLDRRSPRSPVSEKKRPSRITELESLVTQLQEELKKAKDQALVSETSKKQAEKEAEESKKQLQEVSSKVNETHNQVLEVSALEEETDKTVAPDQGGVSQECDLEFSATADERAGLAVVVREIRQLKLQIEMVASSESGHLKQAELRNSEIHLLRGNLMDTLFLVENFRNQVKDCEVTDAETEALATETLRQLENAKKAVEELKSDGTKAVESYKKMALELEQSKTRMIWLETLVDKLQTNPGDLASQESLLKDYESLKLAESNEMKEEVSSLKCEVERLRAALEASEKKDQEVNVEASSRLRIQAELQSELKIAKSEIDELKARLMEKETELQFVSEEKDNLYHQLMKNQKETDVEAELKQLKEGIENLKADLMDKETELQIVSDENETLKTDIHKRETDVQDAFMKLGIAMEEADKSSKRAVRVTEQLDATQASNTEMETELRKLKVQSNQWRKAAEAATAMLSAGNNGKFGENYNQTNSPFSEDIDDEMIKKKNGNVLKKIGVLWKKPQK</sequence>
<feature type="coiled-coil region" evidence="3">
    <location>
        <begin position="314"/>
        <end position="445"/>
    </location>
</feature>
<feature type="region of interest" description="Disordered" evidence="4">
    <location>
        <begin position="1"/>
        <end position="122"/>
    </location>
</feature>
<organism evidence="5 6">
    <name type="scientific">Microthlaspi erraticum</name>
    <dbReference type="NCBI Taxonomy" id="1685480"/>
    <lineage>
        <taxon>Eukaryota</taxon>
        <taxon>Viridiplantae</taxon>
        <taxon>Streptophyta</taxon>
        <taxon>Embryophyta</taxon>
        <taxon>Tracheophyta</taxon>
        <taxon>Spermatophyta</taxon>
        <taxon>Magnoliopsida</taxon>
        <taxon>eudicotyledons</taxon>
        <taxon>Gunneridae</taxon>
        <taxon>Pentapetalae</taxon>
        <taxon>rosids</taxon>
        <taxon>malvids</taxon>
        <taxon>Brassicales</taxon>
        <taxon>Brassicaceae</taxon>
        <taxon>Coluteocarpeae</taxon>
        <taxon>Microthlaspi</taxon>
    </lineage>
</organism>
<accession>A0A6D2IBC7</accession>
<dbReference type="OrthoDB" id="1932291at2759"/>
<dbReference type="AlphaFoldDB" id="A0A6D2IBC7"/>
<dbReference type="InterPro" id="IPR029688">
    <property type="entry name" value="ICR"/>
</dbReference>
<feature type="compositionally biased region" description="Basic and acidic residues" evidence="4">
    <location>
        <begin position="98"/>
        <end position="114"/>
    </location>
</feature>
<name>A0A6D2IBC7_9BRAS</name>
<feature type="compositionally biased region" description="Polar residues" evidence="4">
    <location>
        <begin position="33"/>
        <end position="44"/>
    </location>
</feature>
<evidence type="ECO:0000313" key="6">
    <source>
        <dbReference type="Proteomes" id="UP000467841"/>
    </source>
</evidence>
<keyword evidence="2 3" id="KW-0175">Coiled coil</keyword>
<proteinExistence type="inferred from homology"/>
<protein>
    <recommendedName>
        <fullName evidence="7">Interactor of constitutive active ROPs 3</fullName>
    </recommendedName>
</protein>
<evidence type="ECO:0000256" key="3">
    <source>
        <dbReference type="SAM" id="Coils"/>
    </source>
</evidence>
<feature type="coiled-coil region" evidence="3">
    <location>
        <begin position="481"/>
        <end position="508"/>
    </location>
</feature>
<comment type="similarity">
    <text evidence="1">Belongs to the ICR family.</text>
</comment>
<dbReference type="PANTHER" id="PTHR34224:SF18">
    <property type="entry name" value="INTERACTOR OF CONSTITUTIVE ACTIVE ROPS 3"/>
    <property type="match status" value="1"/>
</dbReference>
<evidence type="ECO:0000256" key="2">
    <source>
        <dbReference type="ARBA" id="ARBA00023054"/>
    </source>
</evidence>
<dbReference type="EMBL" id="CACVBM020000965">
    <property type="protein sequence ID" value="CAA7025043.1"/>
    <property type="molecule type" value="Genomic_DNA"/>
</dbReference>